<gene>
    <name evidence="1" type="ORF">CLV68_4253</name>
</gene>
<comment type="caution">
    <text evidence="1">The sequence shown here is derived from an EMBL/GenBank/DDBJ whole genome shotgun (WGS) entry which is preliminary data.</text>
</comment>
<dbReference type="AlphaFoldDB" id="A0A421B167"/>
<dbReference type="OrthoDB" id="3688882at2"/>
<dbReference type="EMBL" id="RCDD01000003">
    <property type="protein sequence ID" value="RLK58159.1"/>
    <property type="molecule type" value="Genomic_DNA"/>
</dbReference>
<dbReference type="InterPro" id="IPR022536">
    <property type="entry name" value="EspC"/>
</dbReference>
<proteinExistence type="predicted"/>
<name>A0A421B167_9PSEU</name>
<organism evidence="1 2">
    <name type="scientific">Actinokineospora cianjurensis</name>
    <dbReference type="NCBI Taxonomy" id="585224"/>
    <lineage>
        <taxon>Bacteria</taxon>
        <taxon>Bacillati</taxon>
        <taxon>Actinomycetota</taxon>
        <taxon>Actinomycetes</taxon>
        <taxon>Pseudonocardiales</taxon>
        <taxon>Pseudonocardiaceae</taxon>
        <taxon>Actinokineospora</taxon>
    </lineage>
</organism>
<keyword evidence="2" id="KW-1185">Reference proteome</keyword>
<sequence>MSDGYAVDVDQIRRHAARLDALHTRLASVQSASTHITRDARAYGTLCQWISQVLAARHTKQHQLVAQVAENLALSATSLRETAEVYTANDDSAADTLSKISAELGRINQALENIGRGVR</sequence>
<dbReference type="Pfam" id="PF10824">
    <property type="entry name" value="T7SS_ESX_EspC"/>
    <property type="match status" value="1"/>
</dbReference>
<reference evidence="1 2" key="1">
    <citation type="submission" date="2018-10" db="EMBL/GenBank/DDBJ databases">
        <title>Genomic Encyclopedia of Archaeal and Bacterial Type Strains, Phase II (KMG-II): from individual species to whole genera.</title>
        <authorList>
            <person name="Goeker M."/>
        </authorList>
    </citation>
    <scope>NUCLEOTIDE SEQUENCE [LARGE SCALE GENOMIC DNA]</scope>
    <source>
        <strain evidence="1 2">DSM 45657</strain>
    </source>
</reference>
<dbReference type="RefSeq" id="WP_121392624.1">
    <property type="nucleotide sequence ID" value="NZ_RCDD01000003.1"/>
</dbReference>
<accession>A0A421B167</accession>
<protein>
    <submittedName>
        <fullName evidence="1">Excreted virulence factor EspC (Type VII ESX diderm)</fullName>
    </submittedName>
</protein>
<evidence type="ECO:0000313" key="2">
    <source>
        <dbReference type="Proteomes" id="UP000282454"/>
    </source>
</evidence>
<evidence type="ECO:0000313" key="1">
    <source>
        <dbReference type="EMBL" id="RLK58159.1"/>
    </source>
</evidence>
<dbReference type="Proteomes" id="UP000282454">
    <property type="component" value="Unassembled WGS sequence"/>
</dbReference>
<dbReference type="GO" id="GO:0009306">
    <property type="term" value="P:protein secretion"/>
    <property type="evidence" value="ECO:0007669"/>
    <property type="project" value="InterPro"/>
</dbReference>